<dbReference type="Proteomes" id="UP000721861">
    <property type="component" value="Unassembled WGS sequence"/>
</dbReference>
<comment type="caution">
    <text evidence="8">The sequence shown here is derived from an EMBL/GenBank/DDBJ whole genome shotgun (WGS) entry which is preliminary data.</text>
</comment>
<evidence type="ECO:0000256" key="1">
    <source>
        <dbReference type="ARBA" id="ARBA00004442"/>
    </source>
</evidence>
<sequence length="574" mass="64449">MKTKNYNITSLFLILLVVLASGCSDYFEPEIDKNRTEEQIWSIPDYAEGILMAAYKEIPDMYNTYGGDFLDCATDNATSNRYGASVDKLRAGGWSSNYNPLDVWGAAFNQIRNINLFIENGLDITYVDYNKEIDSAKKARLKGEAFFLRAWYQWQLLQNHAGPDEQGAVLGYPILTRVYTQDEEVKLARNTYAECVQQILNDCDTAAAYLPLEYMEGDEIPEEINDNQIGRATATAALALKSRAALYAASPLFANNEPDKWATAAQLAKAAIDVIGALPSIDAKFYNDENSPELIMRKYGLNRSLENANFPVVLFGQGRTNPSQNLVDAFPMANGYPISDDLNSGYDESMPYEGRDPRFYRTILFHGAIFKDSTIDMSTTGLNSEMASPERASRTGYFLRKWMSPDVNLEVGNAKSDNHYFALFRKVELYLNYAEAANEAWGPDADPLGLGLTAKDAINAVRNRAGIGSTAYADNVASDGVDAFRSLVHNERRIELCFENHRFYDLRRWNSSLEQLNTTIKGVKVERIVSDVDTTFQLTPIDVENYQYGQHMFYGPIPFSEVIKSGEIVQNKGW</sequence>
<comment type="subcellular location">
    <subcellularLocation>
        <location evidence="1">Cell outer membrane</location>
    </subcellularLocation>
</comment>
<keyword evidence="9" id="KW-1185">Reference proteome</keyword>
<keyword evidence="5" id="KW-0998">Cell outer membrane</keyword>
<keyword evidence="4" id="KW-0472">Membrane</keyword>
<dbReference type="EMBL" id="JAGUCN010000002">
    <property type="protein sequence ID" value="MBS2210292.1"/>
    <property type="molecule type" value="Genomic_DNA"/>
</dbReference>
<feature type="domain" description="RagB/SusD" evidence="6">
    <location>
        <begin position="316"/>
        <end position="574"/>
    </location>
</feature>
<reference evidence="8 9" key="1">
    <citation type="journal article" date="2014" name="Int. J. Syst. Evol. Microbiol.">
        <title>Carboxylicivirga gen. nov. in the family Marinilabiliaceae with two novel species, Carboxylicivirga mesophila sp. nov. and Carboxylicivirga taeanensis sp. nov., and reclassification of Cytophaga fermentans as Saccharicrinis fermentans gen. nov., comb. nov.</title>
        <authorList>
            <person name="Yang S.H."/>
            <person name="Seo H.S."/>
            <person name="Woo J.H."/>
            <person name="Oh H.M."/>
            <person name="Jang H."/>
            <person name="Lee J.H."/>
            <person name="Kim S.J."/>
            <person name="Kwon K.K."/>
        </authorList>
    </citation>
    <scope>NUCLEOTIDE SEQUENCE [LARGE SCALE GENOMIC DNA]</scope>
    <source>
        <strain evidence="8 9">JCM 18290</strain>
    </source>
</reference>
<gene>
    <name evidence="8" type="ORF">KEM09_02715</name>
</gene>
<organism evidence="8 9">
    <name type="scientific">Carboxylicivirga mesophila</name>
    <dbReference type="NCBI Taxonomy" id="1166478"/>
    <lineage>
        <taxon>Bacteria</taxon>
        <taxon>Pseudomonadati</taxon>
        <taxon>Bacteroidota</taxon>
        <taxon>Bacteroidia</taxon>
        <taxon>Marinilabiliales</taxon>
        <taxon>Marinilabiliaceae</taxon>
        <taxon>Carboxylicivirga</taxon>
    </lineage>
</organism>
<dbReference type="Pfam" id="PF07980">
    <property type="entry name" value="SusD_RagB"/>
    <property type="match status" value="1"/>
</dbReference>
<dbReference type="InterPro" id="IPR011990">
    <property type="entry name" value="TPR-like_helical_dom_sf"/>
</dbReference>
<name>A0ABS5K5R5_9BACT</name>
<evidence type="ECO:0000256" key="3">
    <source>
        <dbReference type="ARBA" id="ARBA00022729"/>
    </source>
</evidence>
<dbReference type="SUPFAM" id="SSF48452">
    <property type="entry name" value="TPR-like"/>
    <property type="match status" value="1"/>
</dbReference>
<dbReference type="InterPro" id="IPR033985">
    <property type="entry name" value="SusD-like_N"/>
</dbReference>
<proteinExistence type="inferred from homology"/>
<evidence type="ECO:0000259" key="6">
    <source>
        <dbReference type="Pfam" id="PF07980"/>
    </source>
</evidence>
<evidence type="ECO:0000256" key="4">
    <source>
        <dbReference type="ARBA" id="ARBA00023136"/>
    </source>
</evidence>
<feature type="domain" description="SusD-like N-terminal" evidence="7">
    <location>
        <begin position="67"/>
        <end position="243"/>
    </location>
</feature>
<evidence type="ECO:0000256" key="2">
    <source>
        <dbReference type="ARBA" id="ARBA00006275"/>
    </source>
</evidence>
<dbReference type="PROSITE" id="PS51257">
    <property type="entry name" value="PROKAR_LIPOPROTEIN"/>
    <property type="match status" value="1"/>
</dbReference>
<keyword evidence="3" id="KW-0732">Signal</keyword>
<protein>
    <submittedName>
        <fullName evidence="8">RagB/SusD family nutrient uptake outer membrane protein</fullName>
    </submittedName>
</protein>
<evidence type="ECO:0000313" key="9">
    <source>
        <dbReference type="Proteomes" id="UP000721861"/>
    </source>
</evidence>
<evidence type="ECO:0000259" key="7">
    <source>
        <dbReference type="Pfam" id="PF14322"/>
    </source>
</evidence>
<evidence type="ECO:0000256" key="5">
    <source>
        <dbReference type="ARBA" id="ARBA00023237"/>
    </source>
</evidence>
<accession>A0ABS5K5R5</accession>
<evidence type="ECO:0000313" key="8">
    <source>
        <dbReference type="EMBL" id="MBS2210292.1"/>
    </source>
</evidence>
<dbReference type="RefSeq" id="WP_212225142.1">
    <property type="nucleotide sequence ID" value="NZ_JAGUCN010000002.1"/>
</dbReference>
<dbReference type="InterPro" id="IPR012944">
    <property type="entry name" value="SusD_RagB_dom"/>
</dbReference>
<comment type="similarity">
    <text evidence="2">Belongs to the SusD family.</text>
</comment>
<dbReference type="Pfam" id="PF14322">
    <property type="entry name" value="SusD-like_3"/>
    <property type="match status" value="1"/>
</dbReference>
<dbReference type="Gene3D" id="1.25.40.390">
    <property type="match status" value="1"/>
</dbReference>